<dbReference type="PROSITE" id="PS50949">
    <property type="entry name" value="HTH_GNTR"/>
    <property type="match status" value="1"/>
</dbReference>
<dbReference type="Proteomes" id="UP000237447">
    <property type="component" value="Unassembled WGS sequence"/>
</dbReference>
<sequence>MKGTTGIGLKLYRRASEALSADILNGVIGEGTRLTETMIAKRFGISRAPARKALVELEQLQLLRKAEARGYDVVAHTSLPAKALEIVAPLSISATDARIHSQSSWEIIYSDIEIEIVSRTSLASWRINEALLAKHYGVSRTVARDVVSRLQQRGIVRKDDSGRWYAPALTAKHIEELYELRWILEPLALAKAVPNLPAGLLETLRRNVMDAIASIDTIEGHTLDALEQQLHVELLGYCGNESLMRAISLPQALLVAHHFLYHWTMELFDTEPFLPEHLAIFDCLLAGDLVGAQDELARHLQISRSRAMLRIQAVAEVISPDELPYLERLDSH</sequence>
<evidence type="ECO:0000313" key="8">
    <source>
        <dbReference type="Proteomes" id="UP000187891"/>
    </source>
</evidence>
<dbReference type="SMART" id="SM00345">
    <property type="entry name" value="HTH_GNTR"/>
    <property type="match status" value="2"/>
</dbReference>
<keyword evidence="10" id="KW-1185">Reference proteome</keyword>
<organism evidence="7 8">
    <name type="scientific">Agrobacterium rosae</name>
    <dbReference type="NCBI Taxonomy" id="1972867"/>
    <lineage>
        <taxon>Bacteria</taxon>
        <taxon>Pseudomonadati</taxon>
        <taxon>Pseudomonadota</taxon>
        <taxon>Alphaproteobacteria</taxon>
        <taxon>Hyphomicrobiales</taxon>
        <taxon>Rhizobiaceae</taxon>
        <taxon>Rhizobium/Agrobacterium group</taxon>
        <taxon>Agrobacterium</taxon>
    </lineage>
</organism>
<name>A0A1R3TMJ2_9HYPH</name>
<feature type="domain" description="HTH gntR-type" evidence="4">
    <location>
        <begin position="9"/>
        <end position="76"/>
    </location>
</feature>
<dbReference type="SMART" id="SM00895">
    <property type="entry name" value="FCD"/>
    <property type="match status" value="1"/>
</dbReference>
<dbReference type="SUPFAM" id="SSF48008">
    <property type="entry name" value="GntR ligand-binding domain-like"/>
    <property type="match status" value="1"/>
</dbReference>
<keyword evidence="1" id="KW-0805">Transcription regulation</keyword>
<dbReference type="GeneID" id="86881411"/>
<dbReference type="InterPro" id="IPR036388">
    <property type="entry name" value="WH-like_DNA-bd_sf"/>
</dbReference>
<dbReference type="EMBL" id="FMUE01000002">
    <property type="protein sequence ID" value="SCX13712.1"/>
    <property type="molecule type" value="Genomic_DNA"/>
</dbReference>
<keyword evidence="3" id="KW-0804">Transcription</keyword>
<evidence type="ECO:0000313" key="6">
    <source>
        <dbReference type="EMBL" id="POO50443.1"/>
    </source>
</evidence>
<evidence type="ECO:0000256" key="2">
    <source>
        <dbReference type="ARBA" id="ARBA00023125"/>
    </source>
</evidence>
<reference evidence="7" key="2">
    <citation type="submission" date="2016-10" db="EMBL/GenBank/DDBJ databases">
        <authorList>
            <person name="de Groot N.N."/>
        </authorList>
    </citation>
    <scope>NUCLEOTIDE SEQUENCE [LARGE SCALE GENOMIC DNA]</scope>
    <source>
        <strain evidence="7">DSM25559</strain>
    </source>
</reference>
<evidence type="ECO:0000313" key="9">
    <source>
        <dbReference type="Proteomes" id="UP000237447"/>
    </source>
</evidence>
<dbReference type="PANTHER" id="PTHR43537:SF24">
    <property type="entry name" value="GLUCONATE OPERON TRANSCRIPTIONAL REPRESSOR"/>
    <property type="match status" value="1"/>
</dbReference>
<dbReference type="InterPro" id="IPR000524">
    <property type="entry name" value="Tscrpt_reg_HTH_GntR"/>
</dbReference>
<dbReference type="GO" id="GO:0003700">
    <property type="term" value="F:DNA-binding transcription factor activity"/>
    <property type="evidence" value="ECO:0007669"/>
    <property type="project" value="InterPro"/>
</dbReference>
<evidence type="ECO:0000259" key="4">
    <source>
        <dbReference type="PROSITE" id="PS50949"/>
    </source>
</evidence>
<dbReference type="InterPro" id="IPR008920">
    <property type="entry name" value="TF_FadR/GntR_C"/>
</dbReference>
<dbReference type="EMBL" id="JAVRAD010000002">
    <property type="protein sequence ID" value="MDX8328615.1"/>
    <property type="molecule type" value="Genomic_DNA"/>
</dbReference>
<dbReference type="Proteomes" id="UP001277561">
    <property type="component" value="Unassembled WGS sequence"/>
</dbReference>
<dbReference type="AlphaFoldDB" id="A0A1R3TMJ2"/>
<evidence type="ECO:0000313" key="7">
    <source>
        <dbReference type="EMBL" id="SCX13712.1"/>
    </source>
</evidence>
<reference evidence="5 10" key="4">
    <citation type="journal article" date="2023" name="Phytobiomes J">
        <title>Deciphering the key players within the bacterial microbiota associated with aerial crown gall tumors on rhododendron: Insights into the gallobiome.</title>
        <authorList>
            <person name="Kuzmanovic N."/>
            <person name="Nesme J."/>
            <person name="Wolf J."/>
            <person name="Neumann-Schaal M."/>
            <person name="Petersen J."/>
            <person name="Fernandez-Gnecco G."/>
            <person name="Sproeer C."/>
            <person name="Bunk B."/>
            <person name="Overmann J."/>
            <person name="Sorensen S.J."/>
            <person name="Idczak E."/>
            <person name="Smalla K."/>
        </authorList>
    </citation>
    <scope>NUCLEOTIDE SEQUENCE [LARGE SCALE GENOMIC DNA]</scope>
    <source>
        <strain evidence="5">Rho-14.1</strain>
        <strain evidence="10">rho-14.1</strain>
    </source>
</reference>
<evidence type="ECO:0000313" key="10">
    <source>
        <dbReference type="Proteomes" id="UP001277561"/>
    </source>
</evidence>
<dbReference type="Gene3D" id="1.10.10.10">
    <property type="entry name" value="Winged helix-like DNA-binding domain superfamily/Winged helix DNA-binding domain"/>
    <property type="match status" value="2"/>
</dbReference>
<evidence type="ECO:0000313" key="5">
    <source>
        <dbReference type="EMBL" id="MDX8328615.1"/>
    </source>
</evidence>
<accession>A0A2S4EA97</accession>
<dbReference type="Pfam" id="PF00392">
    <property type="entry name" value="GntR"/>
    <property type="match status" value="1"/>
</dbReference>
<dbReference type="InterPro" id="IPR011711">
    <property type="entry name" value="GntR_C"/>
</dbReference>
<dbReference type="STRING" id="1907666.DSM25559_1230"/>
<reference evidence="6 9" key="3">
    <citation type="journal article" date="2018" name="Syst. Appl. Microbiol.">
        <title>Agrobacterium rosae sp. nov., isolated from galls on different agricultural crops.</title>
        <authorList>
            <person name="Kuzmanovic N."/>
            <person name="Pulawska J."/>
            <person name="Smalla K."/>
            <person name="Nesme X."/>
        </authorList>
    </citation>
    <scope>NUCLEOTIDE SEQUENCE [LARGE SCALE GENOMIC DNA]</scope>
    <source>
        <strain evidence="6 9">NCPPB 1650</strain>
    </source>
</reference>
<accession>A0A1R3TMJ2</accession>
<dbReference type="EMBL" id="NXEJ01000008">
    <property type="protein sequence ID" value="POO50443.1"/>
    <property type="molecule type" value="Genomic_DNA"/>
</dbReference>
<evidence type="ECO:0000256" key="1">
    <source>
        <dbReference type="ARBA" id="ARBA00023015"/>
    </source>
</evidence>
<dbReference type="PANTHER" id="PTHR43537">
    <property type="entry name" value="TRANSCRIPTIONAL REGULATOR, GNTR FAMILY"/>
    <property type="match status" value="1"/>
</dbReference>
<protein>
    <submittedName>
        <fullName evidence="5">GntR family transcriptional regulator</fullName>
    </submittedName>
    <submittedName>
        <fullName evidence="7">Transcriptional regulator NanR</fullName>
    </submittedName>
</protein>
<keyword evidence="2" id="KW-0238">DNA-binding</keyword>
<proteinExistence type="predicted"/>
<evidence type="ECO:0000256" key="3">
    <source>
        <dbReference type="ARBA" id="ARBA00023163"/>
    </source>
</evidence>
<dbReference type="Gene3D" id="1.20.120.530">
    <property type="entry name" value="GntR ligand-binding domain-like"/>
    <property type="match status" value="1"/>
</dbReference>
<dbReference type="Proteomes" id="UP000187891">
    <property type="component" value="Unassembled WGS sequence"/>
</dbReference>
<dbReference type="Pfam" id="PF07729">
    <property type="entry name" value="FCD"/>
    <property type="match status" value="1"/>
</dbReference>
<dbReference type="GO" id="GO:0003677">
    <property type="term" value="F:DNA binding"/>
    <property type="evidence" value="ECO:0007669"/>
    <property type="project" value="UniProtKB-KW"/>
</dbReference>
<reference evidence="8" key="1">
    <citation type="submission" date="2016-10" db="EMBL/GenBank/DDBJ databases">
        <authorList>
            <person name="Wibberg D."/>
        </authorList>
    </citation>
    <scope>NUCLEOTIDE SEQUENCE [LARGE SCALE GENOMIC DNA]</scope>
</reference>
<dbReference type="SUPFAM" id="SSF46785">
    <property type="entry name" value="Winged helix' DNA-binding domain"/>
    <property type="match status" value="2"/>
</dbReference>
<gene>
    <name evidence="6" type="ORF">CPJ18_19010</name>
    <name evidence="7" type="ORF">DSM25559_1230</name>
    <name evidence="5" type="ORF">RMS29_05200</name>
</gene>
<dbReference type="InterPro" id="IPR036390">
    <property type="entry name" value="WH_DNA-bd_sf"/>
</dbReference>
<dbReference type="RefSeq" id="WP_077102494.1">
    <property type="nucleotide sequence ID" value="NZ_CP192765.1"/>
</dbReference>